<feature type="non-terminal residue" evidence="1">
    <location>
        <position position="1"/>
    </location>
</feature>
<name>A0A382E7X0_9ZZZZ</name>
<organism evidence="1">
    <name type="scientific">marine metagenome</name>
    <dbReference type="NCBI Taxonomy" id="408172"/>
    <lineage>
        <taxon>unclassified sequences</taxon>
        <taxon>metagenomes</taxon>
        <taxon>ecological metagenomes</taxon>
    </lineage>
</organism>
<proteinExistence type="predicted"/>
<sequence>LASNSTITLDNNNDEKVLLLGEGTKISL</sequence>
<evidence type="ECO:0000313" key="1">
    <source>
        <dbReference type="EMBL" id="SVB46184.1"/>
    </source>
</evidence>
<accession>A0A382E7X0</accession>
<reference evidence="1" key="1">
    <citation type="submission" date="2018-05" db="EMBL/GenBank/DDBJ databases">
        <authorList>
            <person name="Lanie J.A."/>
            <person name="Ng W.-L."/>
            <person name="Kazmierczak K.M."/>
            <person name="Andrzejewski T.M."/>
            <person name="Davidsen T.M."/>
            <person name="Wayne K.J."/>
            <person name="Tettelin H."/>
            <person name="Glass J.I."/>
            <person name="Rusch D."/>
            <person name="Podicherti R."/>
            <person name="Tsui H.-C.T."/>
            <person name="Winkler M.E."/>
        </authorList>
    </citation>
    <scope>NUCLEOTIDE SEQUENCE</scope>
</reference>
<dbReference type="EMBL" id="UINC01042912">
    <property type="protein sequence ID" value="SVB46184.1"/>
    <property type="molecule type" value="Genomic_DNA"/>
</dbReference>
<gene>
    <name evidence="1" type="ORF">METZ01_LOCUS199038</name>
</gene>
<dbReference type="AlphaFoldDB" id="A0A382E7X0"/>
<protein>
    <submittedName>
        <fullName evidence="1">Uncharacterized protein</fullName>
    </submittedName>
</protein>